<dbReference type="PANTHER" id="PTHR24264">
    <property type="entry name" value="TRYPSIN-RELATED"/>
    <property type="match status" value="1"/>
</dbReference>
<evidence type="ECO:0000256" key="6">
    <source>
        <dbReference type="ARBA" id="ARBA00022825"/>
    </source>
</evidence>
<proteinExistence type="predicted"/>
<evidence type="ECO:0000256" key="3">
    <source>
        <dbReference type="ARBA" id="ARBA00022670"/>
    </source>
</evidence>
<evidence type="ECO:0000256" key="1">
    <source>
        <dbReference type="ARBA" id="ARBA00004613"/>
    </source>
</evidence>
<evidence type="ECO:0000313" key="14">
    <source>
        <dbReference type="Proteomes" id="UP000054630"/>
    </source>
</evidence>
<evidence type="ECO:0000256" key="7">
    <source>
        <dbReference type="ARBA" id="ARBA00023145"/>
    </source>
</evidence>
<evidence type="ECO:0000256" key="11">
    <source>
        <dbReference type="SAM" id="SignalP"/>
    </source>
</evidence>
<evidence type="ECO:0000256" key="5">
    <source>
        <dbReference type="ARBA" id="ARBA00022801"/>
    </source>
</evidence>
<dbReference type="InterPro" id="IPR033116">
    <property type="entry name" value="TRYPSIN_SER"/>
</dbReference>
<dbReference type="InterPro" id="IPR001314">
    <property type="entry name" value="Peptidase_S1A"/>
</dbReference>
<dbReference type="Pfam" id="PF00089">
    <property type="entry name" value="Trypsin"/>
    <property type="match status" value="2"/>
</dbReference>
<evidence type="ECO:0000256" key="2">
    <source>
        <dbReference type="ARBA" id="ARBA00022525"/>
    </source>
</evidence>
<dbReference type="InterPro" id="IPR050127">
    <property type="entry name" value="Serine_Proteases_S1"/>
</dbReference>
<dbReference type="OrthoDB" id="10061449at2759"/>
<evidence type="ECO:0000256" key="9">
    <source>
        <dbReference type="RuleBase" id="RU363034"/>
    </source>
</evidence>
<feature type="compositionally biased region" description="Low complexity" evidence="10">
    <location>
        <begin position="592"/>
        <end position="604"/>
    </location>
</feature>
<dbReference type="InterPro" id="IPR043504">
    <property type="entry name" value="Peptidase_S1_PA_chymotrypsin"/>
</dbReference>
<dbReference type="FunFam" id="2.40.10.10:FF:000146">
    <property type="entry name" value="Serine protease 53"/>
    <property type="match status" value="1"/>
</dbReference>
<name>A0A0V0S2P5_9BILA</name>
<keyword evidence="6 9" id="KW-0720">Serine protease</keyword>
<dbReference type="PRINTS" id="PR00722">
    <property type="entry name" value="CHYMOTRYPSIN"/>
</dbReference>
<gene>
    <name evidence="13" type="primary">Tmprss9</name>
    <name evidence="13" type="ORF">T07_10833</name>
</gene>
<sequence length="669" mass="71927">MKTVICILLLPLTILALADDKCGLTAYPIRKTDPSGNKISEGWYAAPHSLPYQVKLLIEKTGIHASCGGVIIQLKPGNGTDAVLTAARCLYQEGLRKPVPVDKVDVISGAHDLENNFEESQRKIPVKNFVLHPEYKGHSLNDIALLKLKEKIPYTDKTRPACLPNKDEEPSAGEVCYASGWGSPFSGAEDSAVLKMAAIPVQTKEKCNLAGGIATRFCAGGSFGGHGICDGDSGGPLTCERNGKLVVFGISSGLTGLCGQFGKPGIFTKVSSFLDWIKKTDIELDTASDMSKGKKAENIAQPLDSDETTDAKQAGKVKEQFPCGLSAFPMKKEQSPSNRVSGGWETRPHSLPYQVKLINQKQGKEFTCGGTLIQFKPGNGTFWVLTAAHCIYDNLRKKTLDANKVHVLVGAHNVERDSEENRRQIAVQNVLMQPGYNDRTIANDIALLQLQEPVFYTTVTRPACLPNPGEKPLPTTSCWVSGWGAEMCKTYGEPTAILKVAKVAIWNDADCKVNATSSICLGGKADRRGSCQGDSGGPLLCEYNKRMVVFGVSSSVIGHCGQLNHPSIYTRVTHYLDWLKETSEKAGDLKVTGASSTGGSSATSKPNKAKDDFTVRPSSPASSVSSVPSQPAFPGSRFMTPLPTPGRPATSRFYTPPSAGLSRSRFQTL</sequence>
<dbReference type="Gene3D" id="2.40.10.10">
    <property type="entry name" value="Trypsin-like serine proteases"/>
    <property type="match status" value="2"/>
</dbReference>
<evidence type="ECO:0000256" key="10">
    <source>
        <dbReference type="SAM" id="MobiDB-lite"/>
    </source>
</evidence>
<dbReference type="GO" id="GO:0004252">
    <property type="term" value="F:serine-type endopeptidase activity"/>
    <property type="evidence" value="ECO:0007669"/>
    <property type="project" value="InterPro"/>
</dbReference>
<dbReference type="PANTHER" id="PTHR24264:SF65">
    <property type="entry name" value="SRCR DOMAIN-CONTAINING PROTEIN"/>
    <property type="match status" value="1"/>
</dbReference>
<dbReference type="InterPro" id="IPR009003">
    <property type="entry name" value="Peptidase_S1_PA"/>
</dbReference>
<evidence type="ECO:0000256" key="8">
    <source>
        <dbReference type="ARBA" id="ARBA00023157"/>
    </source>
</evidence>
<keyword evidence="13" id="KW-0812">Transmembrane</keyword>
<keyword evidence="13" id="KW-0472">Membrane</keyword>
<dbReference type="EMBL" id="JYDL01000044">
    <property type="protein sequence ID" value="KRX20911.1"/>
    <property type="molecule type" value="Genomic_DNA"/>
</dbReference>
<feature type="domain" description="Peptidase S1" evidence="12">
    <location>
        <begin position="340"/>
        <end position="584"/>
    </location>
</feature>
<dbReference type="FunFam" id="2.40.10.10:FF:000068">
    <property type="entry name" value="transmembrane protease serine 2"/>
    <property type="match status" value="1"/>
</dbReference>
<dbReference type="InterPro" id="IPR001254">
    <property type="entry name" value="Trypsin_dom"/>
</dbReference>
<keyword evidence="8" id="KW-1015">Disulfide bond</keyword>
<evidence type="ECO:0000256" key="4">
    <source>
        <dbReference type="ARBA" id="ARBA00022729"/>
    </source>
</evidence>
<keyword evidence="14" id="KW-1185">Reference proteome</keyword>
<feature type="compositionally biased region" description="Low complexity" evidence="10">
    <location>
        <begin position="617"/>
        <end position="632"/>
    </location>
</feature>
<reference evidence="13 14" key="1">
    <citation type="submission" date="2015-01" db="EMBL/GenBank/DDBJ databases">
        <title>Evolution of Trichinella species and genotypes.</title>
        <authorList>
            <person name="Korhonen P.K."/>
            <person name="Edoardo P."/>
            <person name="Giuseppe L.R."/>
            <person name="Gasser R.B."/>
        </authorList>
    </citation>
    <scope>NUCLEOTIDE SEQUENCE [LARGE SCALE GENOMIC DNA]</scope>
    <source>
        <strain evidence="13">ISS37</strain>
    </source>
</reference>
<feature type="region of interest" description="Disordered" evidence="10">
    <location>
        <begin position="590"/>
        <end position="669"/>
    </location>
</feature>
<evidence type="ECO:0000259" key="12">
    <source>
        <dbReference type="PROSITE" id="PS50240"/>
    </source>
</evidence>
<evidence type="ECO:0000313" key="13">
    <source>
        <dbReference type="EMBL" id="KRX20911.1"/>
    </source>
</evidence>
<comment type="caution">
    <text evidence="13">The sequence shown here is derived from an EMBL/GenBank/DDBJ whole genome shotgun (WGS) entry which is preliminary data.</text>
</comment>
<dbReference type="PROSITE" id="PS00134">
    <property type="entry name" value="TRYPSIN_HIS"/>
    <property type="match status" value="1"/>
</dbReference>
<protein>
    <submittedName>
        <fullName evidence="13">Transmembrane protease serine 9</fullName>
    </submittedName>
</protein>
<feature type="chain" id="PRO_5006868398" evidence="11">
    <location>
        <begin position="19"/>
        <end position="669"/>
    </location>
</feature>
<keyword evidence="4 11" id="KW-0732">Signal</keyword>
<dbReference type="GO" id="GO:0005615">
    <property type="term" value="C:extracellular space"/>
    <property type="evidence" value="ECO:0007669"/>
    <property type="project" value="TreeGrafter"/>
</dbReference>
<dbReference type="PROSITE" id="PS50240">
    <property type="entry name" value="TRYPSIN_DOM"/>
    <property type="match status" value="2"/>
</dbReference>
<keyword evidence="5 9" id="KW-0378">Hydrolase</keyword>
<keyword evidence="2" id="KW-0964">Secreted</keyword>
<comment type="subcellular location">
    <subcellularLocation>
        <location evidence="1">Secreted</location>
    </subcellularLocation>
</comment>
<dbReference type="SUPFAM" id="SSF50494">
    <property type="entry name" value="Trypsin-like serine proteases"/>
    <property type="match status" value="2"/>
</dbReference>
<dbReference type="Proteomes" id="UP000054630">
    <property type="component" value="Unassembled WGS sequence"/>
</dbReference>
<organism evidence="13 14">
    <name type="scientific">Trichinella nelsoni</name>
    <dbReference type="NCBI Taxonomy" id="6336"/>
    <lineage>
        <taxon>Eukaryota</taxon>
        <taxon>Metazoa</taxon>
        <taxon>Ecdysozoa</taxon>
        <taxon>Nematoda</taxon>
        <taxon>Enoplea</taxon>
        <taxon>Dorylaimia</taxon>
        <taxon>Trichinellida</taxon>
        <taxon>Trichinellidae</taxon>
        <taxon>Trichinella</taxon>
    </lineage>
</organism>
<dbReference type="PROSITE" id="PS00135">
    <property type="entry name" value="TRYPSIN_SER"/>
    <property type="match status" value="2"/>
</dbReference>
<keyword evidence="3 9" id="KW-0645">Protease</keyword>
<feature type="signal peptide" evidence="11">
    <location>
        <begin position="1"/>
        <end position="18"/>
    </location>
</feature>
<dbReference type="GO" id="GO:0006508">
    <property type="term" value="P:proteolysis"/>
    <property type="evidence" value="ECO:0007669"/>
    <property type="project" value="UniProtKB-KW"/>
</dbReference>
<accession>A0A0V0S2P5</accession>
<dbReference type="SMART" id="SM00020">
    <property type="entry name" value="Tryp_SPc"/>
    <property type="match status" value="2"/>
</dbReference>
<dbReference type="CDD" id="cd00190">
    <property type="entry name" value="Tryp_SPc"/>
    <property type="match status" value="2"/>
</dbReference>
<feature type="domain" description="Peptidase S1" evidence="12">
    <location>
        <begin position="39"/>
        <end position="282"/>
    </location>
</feature>
<keyword evidence="7" id="KW-0865">Zymogen</keyword>
<dbReference type="InterPro" id="IPR018114">
    <property type="entry name" value="TRYPSIN_HIS"/>
</dbReference>
<dbReference type="AlphaFoldDB" id="A0A0V0S2P5"/>
<dbReference type="STRING" id="6336.A0A0V0S2P5"/>